<evidence type="ECO:0000256" key="3">
    <source>
        <dbReference type="ARBA" id="ARBA00023002"/>
    </source>
</evidence>
<keyword evidence="5" id="KW-1185">Reference proteome</keyword>
<keyword evidence="1" id="KW-0285">Flavoprotein</keyword>
<organism evidence="4 5">
    <name type="scientific">Dovyalis caffra</name>
    <dbReference type="NCBI Taxonomy" id="77055"/>
    <lineage>
        <taxon>Eukaryota</taxon>
        <taxon>Viridiplantae</taxon>
        <taxon>Streptophyta</taxon>
        <taxon>Embryophyta</taxon>
        <taxon>Tracheophyta</taxon>
        <taxon>Spermatophyta</taxon>
        <taxon>Magnoliopsida</taxon>
        <taxon>eudicotyledons</taxon>
        <taxon>Gunneridae</taxon>
        <taxon>Pentapetalae</taxon>
        <taxon>rosids</taxon>
        <taxon>fabids</taxon>
        <taxon>Malpighiales</taxon>
        <taxon>Salicaceae</taxon>
        <taxon>Flacourtieae</taxon>
        <taxon>Dovyalis</taxon>
    </lineage>
</organism>
<keyword evidence="3" id="KW-0560">Oxidoreductase</keyword>
<dbReference type="InterPro" id="IPR036188">
    <property type="entry name" value="FAD/NAD-bd_sf"/>
</dbReference>
<sequence>MCNLRSSLKVIKGKKNGKTVIAEGGYIGLKLSATLRINDLDVTMLYPKPPCGKGVKLKDGGVLEVDIFIVGVGGRPLITLFKGRVEEEKGGIKYNNMILPSMPRS</sequence>
<evidence type="ECO:0000256" key="1">
    <source>
        <dbReference type="ARBA" id="ARBA00022630"/>
    </source>
</evidence>
<keyword evidence="2" id="KW-0274">FAD</keyword>
<comment type="caution">
    <text evidence="4">The sequence shown here is derived from an EMBL/GenBank/DDBJ whole genome shotgun (WGS) entry which is preliminary data.</text>
</comment>
<dbReference type="Proteomes" id="UP001314170">
    <property type="component" value="Unassembled WGS sequence"/>
</dbReference>
<accession>A0AAV1RKJ0</accession>
<dbReference type="GO" id="GO:0005737">
    <property type="term" value="C:cytoplasm"/>
    <property type="evidence" value="ECO:0007669"/>
    <property type="project" value="TreeGrafter"/>
</dbReference>
<protein>
    <submittedName>
        <fullName evidence="4">Uncharacterized protein</fullName>
    </submittedName>
</protein>
<dbReference type="EMBL" id="CAWUPB010001009">
    <property type="protein sequence ID" value="CAK7336965.1"/>
    <property type="molecule type" value="Genomic_DNA"/>
</dbReference>
<evidence type="ECO:0000256" key="2">
    <source>
        <dbReference type="ARBA" id="ARBA00022827"/>
    </source>
</evidence>
<name>A0AAV1RKJ0_9ROSI</name>
<evidence type="ECO:0000313" key="5">
    <source>
        <dbReference type="Proteomes" id="UP001314170"/>
    </source>
</evidence>
<gene>
    <name evidence="4" type="ORF">DCAF_LOCUS11991</name>
</gene>
<reference evidence="4 5" key="1">
    <citation type="submission" date="2024-01" db="EMBL/GenBank/DDBJ databases">
        <authorList>
            <person name="Waweru B."/>
        </authorList>
    </citation>
    <scope>NUCLEOTIDE SEQUENCE [LARGE SCALE GENOMIC DNA]</scope>
</reference>
<proteinExistence type="predicted"/>
<evidence type="ECO:0000313" key="4">
    <source>
        <dbReference type="EMBL" id="CAK7336965.1"/>
    </source>
</evidence>
<dbReference type="Gene3D" id="3.50.50.60">
    <property type="entry name" value="FAD/NAD(P)-binding domain"/>
    <property type="match status" value="3"/>
</dbReference>
<dbReference type="PANTHER" id="PTHR43557">
    <property type="entry name" value="APOPTOSIS-INDUCING FACTOR 1"/>
    <property type="match status" value="1"/>
</dbReference>
<dbReference type="InterPro" id="IPR050446">
    <property type="entry name" value="FAD-oxidoreductase/Apoptosis"/>
</dbReference>
<dbReference type="PANTHER" id="PTHR43557:SF5">
    <property type="entry name" value="MONODEHYDROASCORBATE REDUCTASE 1, PEROXISOMAL"/>
    <property type="match status" value="1"/>
</dbReference>
<dbReference type="AlphaFoldDB" id="A0AAV1RKJ0"/>
<dbReference type="GO" id="GO:0016651">
    <property type="term" value="F:oxidoreductase activity, acting on NAD(P)H"/>
    <property type="evidence" value="ECO:0007669"/>
    <property type="project" value="TreeGrafter"/>
</dbReference>